<proteinExistence type="predicted"/>
<feature type="transmembrane region" description="Helical" evidence="2">
    <location>
        <begin position="296"/>
        <end position="316"/>
    </location>
</feature>
<accession>A0AAV4ZIE1</accession>
<gene>
    <name evidence="3" type="ORF">BHAOGJBA_1183</name>
</gene>
<evidence type="ECO:0000313" key="3">
    <source>
        <dbReference type="EMBL" id="GJD87678.1"/>
    </source>
</evidence>
<feature type="region of interest" description="Disordered" evidence="1">
    <location>
        <begin position="69"/>
        <end position="104"/>
    </location>
</feature>
<feature type="region of interest" description="Disordered" evidence="1">
    <location>
        <begin position="121"/>
        <end position="159"/>
    </location>
</feature>
<dbReference type="Proteomes" id="UP001055247">
    <property type="component" value="Unassembled WGS sequence"/>
</dbReference>
<feature type="transmembrane region" description="Helical" evidence="2">
    <location>
        <begin position="245"/>
        <end position="263"/>
    </location>
</feature>
<comment type="caution">
    <text evidence="3">The sequence shown here is derived from an EMBL/GenBank/DDBJ whole genome shotgun (WGS) entry which is preliminary data.</text>
</comment>
<dbReference type="EMBL" id="BPQO01000004">
    <property type="protein sequence ID" value="GJD87678.1"/>
    <property type="molecule type" value="Genomic_DNA"/>
</dbReference>
<feature type="region of interest" description="Disordered" evidence="1">
    <location>
        <begin position="1"/>
        <end position="30"/>
    </location>
</feature>
<evidence type="ECO:0000313" key="4">
    <source>
        <dbReference type="Proteomes" id="UP001055247"/>
    </source>
</evidence>
<name>A0AAV4ZIE1_9HYPH</name>
<sequence length="325" mass="33529">MTSAAAILPFQRHADGHGSRTPRNEGEETFAPFVDPGVAERMLAEGPPGDELQAFLRRSLDRLGHSAPVQAREPFLPAQPYAASGQGHREAGALPPEHPAYEAPRPAAPVDAYALHPAYGGDGSGGLHGRHPAFAAPVDPFPGPAPQRPPASVAGAPESDGTSFDIPAFLRARPGIPRPPAGPEAVPQAPSAPASLVQAAPRAPARAARTPGALTAASEMAWIYSVFPVVLILQLLAGFGGGSLTAFAATVAFAAYAAVGAWLRPALFQLRVAAGWQFVTAASLFGSLDTASPEQWMHLFAVSAATAAVVVAMGGIEVHDRLRGR</sequence>
<dbReference type="AlphaFoldDB" id="A0AAV4ZIE1"/>
<organism evidence="3 4">
    <name type="scientific">Methylobacterium hispanicum</name>
    <dbReference type="NCBI Taxonomy" id="270350"/>
    <lineage>
        <taxon>Bacteria</taxon>
        <taxon>Pseudomonadati</taxon>
        <taxon>Pseudomonadota</taxon>
        <taxon>Alphaproteobacteria</taxon>
        <taxon>Hyphomicrobiales</taxon>
        <taxon>Methylobacteriaceae</taxon>
        <taxon>Methylobacterium</taxon>
    </lineage>
</organism>
<keyword evidence="2" id="KW-1133">Transmembrane helix</keyword>
<feature type="transmembrane region" description="Helical" evidence="2">
    <location>
        <begin position="221"/>
        <end position="239"/>
    </location>
</feature>
<evidence type="ECO:0000256" key="1">
    <source>
        <dbReference type="SAM" id="MobiDB-lite"/>
    </source>
</evidence>
<keyword evidence="4" id="KW-1185">Reference proteome</keyword>
<keyword evidence="2" id="KW-0472">Membrane</keyword>
<protein>
    <submittedName>
        <fullName evidence="3">Uncharacterized protein</fullName>
    </submittedName>
</protein>
<feature type="compositionally biased region" description="Pro residues" evidence="1">
    <location>
        <begin position="139"/>
        <end position="149"/>
    </location>
</feature>
<keyword evidence="2" id="KW-0812">Transmembrane</keyword>
<evidence type="ECO:0000256" key="2">
    <source>
        <dbReference type="SAM" id="Phobius"/>
    </source>
</evidence>
<dbReference type="RefSeq" id="WP_238229674.1">
    <property type="nucleotide sequence ID" value="NZ_BPQO01000004.1"/>
</dbReference>
<reference evidence="3" key="1">
    <citation type="journal article" date="2016" name="Front. Microbiol.">
        <title>Genome Sequence of the Piezophilic, Mesophilic Sulfate-Reducing Bacterium Desulfovibrio indicus J2T.</title>
        <authorList>
            <person name="Cao J."/>
            <person name="Maignien L."/>
            <person name="Shao Z."/>
            <person name="Alain K."/>
            <person name="Jebbar M."/>
        </authorList>
    </citation>
    <scope>NUCLEOTIDE SEQUENCE</scope>
    <source>
        <strain evidence="3">DSM 16372</strain>
    </source>
</reference>
<reference evidence="3" key="2">
    <citation type="submission" date="2021-08" db="EMBL/GenBank/DDBJ databases">
        <authorList>
            <person name="Tani A."/>
            <person name="Ola A."/>
            <person name="Ogura Y."/>
            <person name="Katsura K."/>
            <person name="Hayashi T."/>
        </authorList>
    </citation>
    <scope>NUCLEOTIDE SEQUENCE</scope>
    <source>
        <strain evidence="3">DSM 16372</strain>
    </source>
</reference>
<feature type="compositionally biased region" description="Basic and acidic residues" evidence="1">
    <location>
        <begin position="12"/>
        <end position="26"/>
    </location>
</feature>